<evidence type="ECO:0000313" key="4">
    <source>
        <dbReference type="EMBL" id="RDW23121.1"/>
    </source>
</evidence>
<dbReference type="PROSITE" id="PS51352">
    <property type="entry name" value="THIOREDOXIN_2"/>
    <property type="match status" value="1"/>
</dbReference>
<dbReference type="NCBIfam" id="TIGR01068">
    <property type="entry name" value="thioredoxin"/>
    <property type="match status" value="1"/>
</dbReference>
<evidence type="ECO:0000313" key="6">
    <source>
        <dbReference type="Proteomes" id="UP000256601"/>
    </source>
</evidence>
<dbReference type="Gene3D" id="3.40.30.10">
    <property type="entry name" value="Glutaredoxin"/>
    <property type="match status" value="1"/>
</dbReference>
<dbReference type="VEuPathDB" id="FungiDB:YALI1_F02309g"/>
<dbReference type="GO" id="GO:0015035">
    <property type="term" value="F:protein-disulfide reductase activity"/>
    <property type="evidence" value="ECO:0007669"/>
    <property type="project" value="InterPro"/>
</dbReference>
<dbReference type="Proteomes" id="UP000256601">
    <property type="component" value="Unassembled WGS sequence"/>
</dbReference>
<dbReference type="InterPro" id="IPR005746">
    <property type="entry name" value="Thioredoxin"/>
</dbReference>
<dbReference type="Pfam" id="PF00085">
    <property type="entry name" value="Thioredoxin"/>
    <property type="match status" value="1"/>
</dbReference>
<dbReference type="InterPro" id="IPR036249">
    <property type="entry name" value="Thioredoxin-like_sf"/>
</dbReference>
<evidence type="ECO:0000313" key="5">
    <source>
        <dbReference type="Proteomes" id="UP000182444"/>
    </source>
</evidence>
<dbReference type="KEGG" id="yli:2908094"/>
<dbReference type="EMBL" id="KZ859112">
    <property type="protein sequence ID" value="RDW23121.1"/>
    <property type="molecule type" value="Genomic_DNA"/>
</dbReference>
<sequence>MQRLVRPSVQLLTRHARQFHSTQHRMAVTQITSVSDFQNAIKSDKLTVIDFYATWCGPCKMIAPTFDKFSETFTDAQFYRCDVDEASAVAQEVGVTAMPTFAFYKNGEKITTVMGANPSALNAAIKQNV</sequence>
<name>A0A1D8NLH6_YARLL</name>
<evidence type="ECO:0000313" key="3">
    <source>
        <dbReference type="EMBL" id="AOW06490.1"/>
    </source>
</evidence>
<dbReference type="InterPro" id="IPR013766">
    <property type="entry name" value="Thioredoxin_domain"/>
</dbReference>
<reference evidence="3 5" key="1">
    <citation type="journal article" date="2016" name="PLoS ONE">
        <title>Sequence Assembly of Yarrowia lipolytica Strain W29/CLIB89 Shows Transposable Element Diversity.</title>
        <authorList>
            <person name="Magnan C."/>
            <person name="Yu J."/>
            <person name="Chang I."/>
            <person name="Jahn E."/>
            <person name="Kanomata Y."/>
            <person name="Wu J."/>
            <person name="Zeller M."/>
            <person name="Oakes M."/>
            <person name="Baldi P."/>
            <person name="Sandmeyer S."/>
        </authorList>
    </citation>
    <scope>NUCLEOTIDE SEQUENCE [LARGE SCALE GENOMIC DNA]</scope>
    <source>
        <strain evidence="3">CLIB89</strain>
        <strain evidence="5">CLIB89(W29)</strain>
    </source>
</reference>
<dbReference type="AlphaFoldDB" id="A0A1D8NLH6"/>
<dbReference type="Proteomes" id="UP000182444">
    <property type="component" value="Chromosome 1F"/>
</dbReference>
<dbReference type="PANTHER" id="PTHR46115">
    <property type="entry name" value="THIOREDOXIN-LIKE PROTEIN 1"/>
    <property type="match status" value="1"/>
</dbReference>
<dbReference type="CDD" id="cd02947">
    <property type="entry name" value="TRX_family"/>
    <property type="match status" value="1"/>
</dbReference>
<dbReference type="FunFam" id="3.40.30.10:FF:000245">
    <property type="entry name" value="Thioredoxin"/>
    <property type="match status" value="1"/>
</dbReference>
<keyword evidence="1" id="KW-1015">Disulfide bond</keyword>
<dbReference type="PRINTS" id="PR00421">
    <property type="entry name" value="THIOREDOXIN"/>
</dbReference>
<dbReference type="EMBL" id="CP017558">
    <property type="protein sequence ID" value="AOW06490.1"/>
    <property type="molecule type" value="Genomic_DNA"/>
</dbReference>
<proteinExistence type="predicted"/>
<protein>
    <submittedName>
        <fullName evidence="4">Thioredoxin-like protein</fullName>
    </submittedName>
</protein>
<dbReference type="VEuPathDB" id="FungiDB:YALI0_F01496g"/>
<evidence type="ECO:0000256" key="1">
    <source>
        <dbReference type="ARBA" id="ARBA00023157"/>
    </source>
</evidence>
<accession>A0A1D8NLH6</accession>
<dbReference type="eggNOG" id="KOG0907">
    <property type="taxonomic scope" value="Eukaryota"/>
</dbReference>
<feature type="domain" description="Thioredoxin" evidence="2">
    <location>
        <begin position="10"/>
        <end position="129"/>
    </location>
</feature>
<evidence type="ECO:0000259" key="2">
    <source>
        <dbReference type="PROSITE" id="PS51352"/>
    </source>
</evidence>
<gene>
    <name evidence="4" type="ORF">B0I71DRAFT_136483</name>
    <name evidence="3" type="ORF">YALI1_F02309g</name>
</gene>
<dbReference type="InterPro" id="IPR017937">
    <property type="entry name" value="Thioredoxin_CS"/>
</dbReference>
<organism evidence="3 5">
    <name type="scientific">Yarrowia lipolytica</name>
    <name type="common">Candida lipolytica</name>
    <dbReference type="NCBI Taxonomy" id="4952"/>
    <lineage>
        <taxon>Eukaryota</taxon>
        <taxon>Fungi</taxon>
        <taxon>Dikarya</taxon>
        <taxon>Ascomycota</taxon>
        <taxon>Saccharomycotina</taxon>
        <taxon>Dipodascomycetes</taxon>
        <taxon>Dipodascales</taxon>
        <taxon>Dipodascales incertae sedis</taxon>
        <taxon>Yarrowia</taxon>
    </lineage>
</organism>
<reference evidence="4 6" key="2">
    <citation type="submission" date="2018-07" db="EMBL/GenBank/DDBJ databases">
        <title>Draft Genome Assemblies for Five Robust Yarrowia lipolytica Strains Exhibiting High Lipid Production and Pentose Sugar Utilization and Sugar Alcohol Secretion from Undetoxified Lignocellulosic Biomass Hydrolysates.</title>
        <authorList>
            <consortium name="DOE Joint Genome Institute"/>
            <person name="Walker C."/>
            <person name="Ryu S."/>
            <person name="Na H."/>
            <person name="Zane M."/>
            <person name="LaButti K."/>
            <person name="Lipzen A."/>
            <person name="Haridas S."/>
            <person name="Barry K."/>
            <person name="Grigoriev I.V."/>
            <person name="Quarterman J."/>
            <person name="Slininger P."/>
            <person name="Dien B."/>
            <person name="Trinh C.T."/>
        </authorList>
    </citation>
    <scope>NUCLEOTIDE SEQUENCE [LARGE SCALE GENOMIC DNA]</scope>
    <source>
        <strain evidence="4 6">YB392</strain>
    </source>
</reference>
<dbReference type="PROSITE" id="PS00194">
    <property type="entry name" value="THIOREDOXIN_1"/>
    <property type="match status" value="1"/>
</dbReference>
<dbReference type="SUPFAM" id="SSF52833">
    <property type="entry name" value="Thioredoxin-like"/>
    <property type="match status" value="1"/>
</dbReference>